<gene>
    <name evidence="2" type="ORF">B0H16DRAFT_1805540</name>
</gene>
<dbReference type="AlphaFoldDB" id="A0AAD7H8Z6"/>
<dbReference type="PANTHER" id="PTHR35871:SF1">
    <property type="entry name" value="CXC1-LIKE CYSTEINE CLUSTER ASSOCIATED WITH KDZ TRANSPOSASES DOMAIN-CONTAINING PROTEIN"/>
    <property type="match status" value="1"/>
</dbReference>
<protein>
    <submittedName>
        <fullName evidence="2">Uncharacterized protein</fullName>
    </submittedName>
</protein>
<organism evidence="2 3">
    <name type="scientific">Mycena metata</name>
    <dbReference type="NCBI Taxonomy" id="1033252"/>
    <lineage>
        <taxon>Eukaryota</taxon>
        <taxon>Fungi</taxon>
        <taxon>Dikarya</taxon>
        <taxon>Basidiomycota</taxon>
        <taxon>Agaricomycotina</taxon>
        <taxon>Agaricomycetes</taxon>
        <taxon>Agaricomycetidae</taxon>
        <taxon>Agaricales</taxon>
        <taxon>Marasmiineae</taxon>
        <taxon>Mycenaceae</taxon>
        <taxon>Mycena</taxon>
    </lineage>
</organism>
<proteinExistence type="predicted"/>
<comment type="caution">
    <text evidence="2">The sequence shown here is derived from an EMBL/GenBank/DDBJ whole genome shotgun (WGS) entry which is preliminary data.</text>
</comment>
<feature type="compositionally biased region" description="Low complexity" evidence="1">
    <location>
        <begin position="151"/>
        <end position="162"/>
    </location>
</feature>
<keyword evidence="3" id="KW-1185">Reference proteome</keyword>
<reference evidence="2" key="1">
    <citation type="submission" date="2023-03" db="EMBL/GenBank/DDBJ databases">
        <title>Massive genome expansion in bonnet fungi (Mycena s.s.) driven by repeated elements and novel gene families across ecological guilds.</title>
        <authorList>
            <consortium name="Lawrence Berkeley National Laboratory"/>
            <person name="Harder C.B."/>
            <person name="Miyauchi S."/>
            <person name="Viragh M."/>
            <person name="Kuo A."/>
            <person name="Thoen E."/>
            <person name="Andreopoulos B."/>
            <person name="Lu D."/>
            <person name="Skrede I."/>
            <person name="Drula E."/>
            <person name="Henrissat B."/>
            <person name="Morin E."/>
            <person name="Kohler A."/>
            <person name="Barry K."/>
            <person name="LaButti K."/>
            <person name="Morin E."/>
            <person name="Salamov A."/>
            <person name="Lipzen A."/>
            <person name="Mereny Z."/>
            <person name="Hegedus B."/>
            <person name="Baldrian P."/>
            <person name="Stursova M."/>
            <person name="Weitz H."/>
            <person name="Taylor A."/>
            <person name="Grigoriev I.V."/>
            <person name="Nagy L.G."/>
            <person name="Martin F."/>
            <person name="Kauserud H."/>
        </authorList>
    </citation>
    <scope>NUCLEOTIDE SEQUENCE</scope>
    <source>
        <strain evidence="2">CBHHK182m</strain>
    </source>
</reference>
<dbReference type="PANTHER" id="PTHR35871">
    <property type="entry name" value="EXPRESSED PROTEIN"/>
    <property type="match status" value="1"/>
</dbReference>
<dbReference type="EMBL" id="JARKIB010000309">
    <property type="protein sequence ID" value="KAJ7715376.1"/>
    <property type="molecule type" value="Genomic_DNA"/>
</dbReference>
<sequence length="500" mass="55794">MPKASKSKKARQNNLSKATAALTLKRSQTSTPIPDDLAQISSGLDSPAQTFSELDVASLDDTLSSWDLLLGDELPDVECTELQENNADEEDMELNSAAAVDSFWEFLVNAQKTAEKAELFLEQEKEREEFTQDILGKLFGARKRLRKKPSESSTSNEITEISSDSESDSSADVVAEDSANIASPSPVIIDSSPAVETFMDPVNLAHVHLKKLLEAISNNSPPTDNSPESLAENALNQLTFRNFPALQHAANQLELETKKKEHDLNLKGMEAILPAEFETGCIHTFLQANFPCIKLVVIHLRFLDDEDFSLAIKLHLQAVAEKDGHFRANTIVDYVASTEMEAILEEKGVPLQERTISVWTAHRWLKTLDYRFGRRKNGMYVDGYERDDVVKYCMAFVKRWIEEYEPRIAKFNNDGVCIGLPGGTCPDGKPYRLIVATYDESTFFGNDRNKIGWIHASFKAKPEAKGQGQSIMVSNFLIPEWGRLVHGEKEAQLLSHAGKN</sequence>
<evidence type="ECO:0000313" key="2">
    <source>
        <dbReference type="EMBL" id="KAJ7715376.1"/>
    </source>
</evidence>
<evidence type="ECO:0000256" key="1">
    <source>
        <dbReference type="SAM" id="MobiDB-lite"/>
    </source>
</evidence>
<feature type="region of interest" description="Disordered" evidence="1">
    <location>
        <begin position="149"/>
        <end position="177"/>
    </location>
</feature>
<accession>A0AAD7H8Z6</accession>
<feature type="region of interest" description="Disordered" evidence="1">
    <location>
        <begin position="21"/>
        <end position="44"/>
    </location>
</feature>
<name>A0AAD7H8Z6_9AGAR</name>
<dbReference type="Proteomes" id="UP001215598">
    <property type="component" value="Unassembled WGS sequence"/>
</dbReference>
<evidence type="ECO:0000313" key="3">
    <source>
        <dbReference type="Proteomes" id="UP001215598"/>
    </source>
</evidence>